<dbReference type="Gene3D" id="3.20.20.190">
    <property type="entry name" value="Phosphatidylinositol (PI) phosphodiesterase"/>
    <property type="match status" value="1"/>
</dbReference>
<proteinExistence type="inferred from homology"/>
<evidence type="ECO:0000259" key="8">
    <source>
        <dbReference type="PROSITE" id="PS50915"/>
    </source>
</evidence>
<name>A0ABT5D4L4_9BACT</name>
<dbReference type="InterPro" id="IPR000909">
    <property type="entry name" value="PLipase_C_PInositol-sp_X_dom"/>
</dbReference>
<evidence type="ECO:0000256" key="4">
    <source>
        <dbReference type="ARBA" id="ARBA00019758"/>
    </source>
</evidence>
<dbReference type="EMBL" id="JAQNDM010000002">
    <property type="protein sequence ID" value="MDC0708612.1"/>
    <property type="molecule type" value="Genomic_DNA"/>
</dbReference>
<comment type="catalytic activity">
    <reaction evidence="1">
        <text>a 1,2-diacyl-sn-glycero-3-phospho-(1D-myo-inositol) = 1D-myo-inositol 1,2-cyclic phosphate + a 1,2-diacyl-sn-glycerol</text>
        <dbReference type="Rhea" id="RHEA:17093"/>
        <dbReference type="ChEBI" id="CHEBI:17815"/>
        <dbReference type="ChEBI" id="CHEBI:57880"/>
        <dbReference type="ChEBI" id="CHEBI:58484"/>
        <dbReference type="EC" id="4.6.1.13"/>
    </reaction>
</comment>
<dbReference type="SUPFAM" id="SSF51695">
    <property type="entry name" value="PLC-like phosphodiesterases"/>
    <property type="match status" value="1"/>
</dbReference>
<dbReference type="PANTHER" id="PTHR13593:SF113">
    <property type="entry name" value="SI:DKEY-266F7.9"/>
    <property type="match status" value="1"/>
</dbReference>
<dbReference type="InterPro" id="IPR017946">
    <property type="entry name" value="PLC-like_Pdiesterase_TIM-brl"/>
</dbReference>
<evidence type="ECO:0000256" key="6">
    <source>
        <dbReference type="ARBA" id="ARBA00030474"/>
    </source>
</evidence>
<dbReference type="PROSITE" id="PS50007">
    <property type="entry name" value="PIPLC_X_DOMAIN"/>
    <property type="match status" value="1"/>
</dbReference>
<evidence type="ECO:0000256" key="5">
    <source>
        <dbReference type="ARBA" id="ARBA00022737"/>
    </source>
</evidence>
<dbReference type="InterPro" id="IPR001064">
    <property type="entry name" value="Beta/gamma_crystallin"/>
</dbReference>
<evidence type="ECO:0000256" key="2">
    <source>
        <dbReference type="ARBA" id="ARBA00009646"/>
    </source>
</evidence>
<accession>A0ABT5D4L4</accession>
<evidence type="ECO:0000313" key="9">
    <source>
        <dbReference type="EMBL" id="MDC0708612.1"/>
    </source>
</evidence>
<comment type="caution">
    <text evidence="9">The sequence shown here is derived from an EMBL/GenBank/DDBJ whole genome shotgun (WGS) entry which is preliminary data.</text>
</comment>
<dbReference type="EC" id="4.6.1.13" evidence="3"/>
<dbReference type="CDD" id="cd08586">
    <property type="entry name" value="PI-PLCc_BcPLC_like"/>
    <property type="match status" value="1"/>
</dbReference>
<dbReference type="InterPro" id="IPR011024">
    <property type="entry name" value="G_crystallin-like"/>
</dbReference>
<feature type="domain" description="Beta/gamma crystallin 'Greek key'" evidence="8">
    <location>
        <begin position="441"/>
        <end position="481"/>
    </location>
</feature>
<dbReference type="SUPFAM" id="SSF49695">
    <property type="entry name" value="gamma-Crystallin-like"/>
    <property type="match status" value="1"/>
</dbReference>
<keyword evidence="5" id="KW-0677">Repeat</keyword>
<dbReference type="Pfam" id="PF00388">
    <property type="entry name" value="PI-PLC-X"/>
    <property type="match status" value="1"/>
</dbReference>
<dbReference type="Proteomes" id="UP001221838">
    <property type="component" value="Unassembled WGS sequence"/>
</dbReference>
<evidence type="ECO:0000256" key="3">
    <source>
        <dbReference type="ARBA" id="ARBA00012581"/>
    </source>
</evidence>
<gene>
    <name evidence="9" type="ORF">POL68_09045</name>
</gene>
<keyword evidence="10" id="KW-1185">Reference proteome</keyword>
<reference evidence="9 10" key="1">
    <citation type="submission" date="2022-11" db="EMBL/GenBank/DDBJ databases">
        <title>Minimal conservation of predation-associated metabolite biosynthetic gene clusters underscores biosynthetic potential of Myxococcota including descriptions for ten novel species: Archangium lansinium sp. nov., Myxococcus landrumus sp. nov., Nannocystis bai.</title>
        <authorList>
            <person name="Ahearne A."/>
            <person name="Stevens C."/>
            <person name="Dowd S."/>
        </authorList>
    </citation>
    <scope>NUCLEOTIDE SEQUENCE [LARGE SCALE GENOMIC DNA]</scope>
    <source>
        <strain evidence="9 10">NCWAL01</strain>
    </source>
</reference>
<dbReference type="SMART" id="SM00148">
    <property type="entry name" value="PLCXc"/>
    <property type="match status" value="1"/>
</dbReference>
<organism evidence="9 10">
    <name type="scientific">Stigmatella ashevillensis</name>
    <dbReference type="NCBI Taxonomy" id="2995309"/>
    <lineage>
        <taxon>Bacteria</taxon>
        <taxon>Pseudomonadati</taxon>
        <taxon>Myxococcota</taxon>
        <taxon>Myxococcia</taxon>
        <taxon>Myxococcales</taxon>
        <taxon>Cystobacterineae</taxon>
        <taxon>Archangiaceae</taxon>
        <taxon>Stigmatella</taxon>
    </lineage>
</organism>
<comment type="similarity">
    <text evidence="2">Belongs to the beta/gamma-crystallin family.</text>
</comment>
<dbReference type="PANTHER" id="PTHR13593">
    <property type="match status" value="1"/>
</dbReference>
<dbReference type="InterPro" id="IPR051057">
    <property type="entry name" value="PI-PLC_domain"/>
</dbReference>
<evidence type="ECO:0000256" key="7">
    <source>
        <dbReference type="ARBA" id="ARBA00030782"/>
    </source>
</evidence>
<dbReference type="PROSITE" id="PS50915">
    <property type="entry name" value="CRYSTALLIN_BETA_GAMMA"/>
    <property type="match status" value="1"/>
</dbReference>
<dbReference type="Gene3D" id="2.60.20.10">
    <property type="entry name" value="Crystallins"/>
    <property type="match status" value="1"/>
</dbReference>
<evidence type="ECO:0000313" key="10">
    <source>
        <dbReference type="Proteomes" id="UP001221838"/>
    </source>
</evidence>
<sequence length="530" mass="58394">MSWIPDSTSIAALSVPGTHDTMALAPKIVVDLWTQTQSLSLLSQLNAGIRALDIRCRHFQNSFTIHHEAVYLNANFDDVLRTATQFLRDHPRETLLIRVQEEYEPEGNTRSFEETFASYQNQPAYKDYFWKGTSVPSLGEARGKIIILDKFKKENWTYGIPWNQGYPVDFQDSWTVDTVYNIVDKWHKVQAQLEKTNTGALSTLYVNFLSGSGWGAPPNKVAGGEGALSIRGVNDYALGYLVGAQVQRVGVMMMDYPGAGLMDAIIALNYRLGPTSASLPGDFDTIFKNISYSIGGDAEARWRGVNTFVYNIAPGRSWHVMALKSAWGGWLSTDGNYASSDTMDGYTHVAFTSRTVTSAVSKSHLSSFVQGQLSALSGDAAQRAVQLHGRVSARFPFQLWTVLVKQAPGGYSNWSYSDYGTGDKVSLGDYTYAVQGYSAADGVYLYEHSGYEGRVLHLTSSVEALGSAGFDDILSSVRIIGPYQVELCEHPSRTGRCVRTAQSVTDIQSLLGGPWNDQISYAGIDWADFH</sequence>
<protein>
    <recommendedName>
        <fullName evidence="4">1-phosphatidylinositol phosphodiesterase</fullName>
        <ecNumber evidence="3">4.6.1.13</ecNumber>
    </recommendedName>
    <alternativeName>
        <fullName evidence="6">Phosphatidylinositol diacylglycerol-lyase</fullName>
    </alternativeName>
    <alternativeName>
        <fullName evidence="7">Phosphatidylinositol-specific phospholipase C</fullName>
    </alternativeName>
</protein>
<dbReference type="RefSeq" id="WP_272136565.1">
    <property type="nucleotide sequence ID" value="NZ_JAQNDM010000002.1"/>
</dbReference>
<evidence type="ECO:0000256" key="1">
    <source>
        <dbReference type="ARBA" id="ARBA00001316"/>
    </source>
</evidence>